<dbReference type="Gene3D" id="3.40.1190.10">
    <property type="entry name" value="Mur-like, catalytic domain"/>
    <property type="match status" value="1"/>
</dbReference>
<feature type="domain" description="Mur ligase central" evidence="2">
    <location>
        <begin position="110"/>
        <end position="291"/>
    </location>
</feature>
<dbReference type="Pfam" id="PF01225">
    <property type="entry name" value="Mur_ligase"/>
    <property type="match status" value="1"/>
</dbReference>
<proteinExistence type="predicted"/>
<name>A0ABQ4PUS7_9PROT</name>
<feature type="domain" description="Mur ligase N-terminal catalytic" evidence="1">
    <location>
        <begin position="2"/>
        <end position="104"/>
    </location>
</feature>
<dbReference type="InterPro" id="IPR000713">
    <property type="entry name" value="Mur_ligase_N"/>
</dbReference>
<organism evidence="3 4">
    <name type="scientific">Candidatus Phycosocius spiralis</name>
    <dbReference type="NCBI Taxonomy" id="2815099"/>
    <lineage>
        <taxon>Bacteria</taxon>
        <taxon>Pseudomonadati</taxon>
        <taxon>Pseudomonadota</taxon>
        <taxon>Alphaproteobacteria</taxon>
        <taxon>Caulobacterales</taxon>
        <taxon>Caulobacterales incertae sedis</taxon>
        <taxon>Candidatus Phycosocius</taxon>
    </lineage>
</organism>
<dbReference type="SUPFAM" id="SSF53244">
    <property type="entry name" value="MurD-like peptide ligases, peptide-binding domain"/>
    <property type="match status" value="1"/>
</dbReference>
<accession>A0ABQ4PUS7</accession>
<comment type="caution">
    <text evidence="3">The sequence shown here is derived from an EMBL/GenBank/DDBJ whole genome shotgun (WGS) entry which is preliminary data.</text>
</comment>
<evidence type="ECO:0000313" key="4">
    <source>
        <dbReference type="Proteomes" id="UP001161064"/>
    </source>
</evidence>
<dbReference type="SUPFAM" id="SSF53623">
    <property type="entry name" value="MurD-like peptide ligases, catalytic domain"/>
    <property type="match status" value="1"/>
</dbReference>
<dbReference type="PANTHER" id="PTHR43445">
    <property type="entry name" value="UDP-N-ACETYLMURAMATE--L-ALANINE LIGASE-RELATED"/>
    <property type="match status" value="1"/>
</dbReference>
<keyword evidence="3" id="KW-0436">Ligase</keyword>
<dbReference type="Proteomes" id="UP001161064">
    <property type="component" value="Unassembled WGS sequence"/>
</dbReference>
<dbReference type="PANTHER" id="PTHR43445:SF5">
    <property type="entry name" value="UDP-N-ACETYLMURAMATE--L-ALANYL-GAMMA-D-GLUTAMYL-MESO-2,6-DIAMINOHEPTANDIOATE LIGASE"/>
    <property type="match status" value="1"/>
</dbReference>
<dbReference type="InterPro" id="IPR036565">
    <property type="entry name" value="Mur-like_cat_sf"/>
</dbReference>
<dbReference type="Gene3D" id="3.40.50.720">
    <property type="entry name" value="NAD(P)-binding Rossmann-like Domain"/>
    <property type="match status" value="1"/>
</dbReference>
<dbReference type="Pfam" id="PF08245">
    <property type="entry name" value="Mur_ligase_M"/>
    <property type="match status" value="1"/>
</dbReference>
<reference evidence="3" key="2">
    <citation type="journal article" date="2023" name="ISME Commun">
        <title>Characterization of a bloom-associated alphaproteobacterial lineage, 'Candidatus Phycosocius': insights into freshwater algal-bacterial interactions.</title>
        <authorList>
            <person name="Tanabe Y."/>
            <person name="Yamaguchi H."/>
            <person name="Yoshida M."/>
            <person name="Kai A."/>
            <person name="Okazaki Y."/>
        </authorList>
    </citation>
    <scope>NUCLEOTIDE SEQUENCE</scope>
    <source>
        <strain evidence="3">BOTRYCO-1</strain>
    </source>
</reference>
<dbReference type="Gene3D" id="3.90.190.20">
    <property type="entry name" value="Mur ligase, C-terminal domain"/>
    <property type="match status" value="1"/>
</dbReference>
<dbReference type="InterPro" id="IPR050061">
    <property type="entry name" value="MurCDEF_pg_biosynth"/>
</dbReference>
<sequence>MHIYFLGIAGAGMSALACLLQSQGHEVSGSDDGVFPPISSYLDKAGIAYKTGFDAKSLPDHIDAAIIGTSAKLRLATNPEFKELMARGVPCYNFATYLGEITKTRENLIVAGSFGKSSLTALIAFLLVHAGKDPGWFIGAIPLDLPETGHAGLDPLFVVEGDEYVISLEDHRSKFELYEPAHVLISSIVHDHINMFPTMAEYEAPFQRLINRAKPTGLLLACYAYEPVRRLIGDKAATWYGLAPNPGYYAADIQIGPITHFSLCRPNGEKIKLKTELLGLHNIENLIGGCAFLLERGLVTQAELQSGVKAFRGVARRLDKKTKSSIVPVYEGFGSSYEKARSAIEAVKLHFPNQPIQVIFEPHTFSWRDPSAITWYDTVFEGCDHIFILPPPKIGDNSSSQLSLDQILARVRANGIMASGIVDTQAFSKDFTQGLKGNEVILFLSSGPLAGLADHLPPMLDAHFGTKDLD</sequence>
<evidence type="ECO:0000259" key="2">
    <source>
        <dbReference type="Pfam" id="PF08245"/>
    </source>
</evidence>
<dbReference type="RefSeq" id="WP_284359359.1">
    <property type="nucleotide sequence ID" value="NZ_BPFZ01000004.1"/>
</dbReference>
<dbReference type="EMBL" id="BPFZ01000004">
    <property type="protein sequence ID" value="GIU66726.1"/>
    <property type="molecule type" value="Genomic_DNA"/>
</dbReference>
<dbReference type="InterPro" id="IPR013221">
    <property type="entry name" value="Mur_ligase_cen"/>
</dbReference>
<gene>
    <name evidence="3" type="primary">mpl</name>
    <name evidence="3" type="ORF">PsB1_0880</name>
</gene>
<dbReference type="GO" id="GO:0016874">
    <property type="term" value="F:ligase activity"/>
    <property type="evidence" value="ECO:0007669"/>
    <property type="project" value="UniProtKB-KW"/>
</dbReference>
<evidence type="ECO:0000259" key="1">
    <source>
        <dbReference type="Pfam" id="PF01225"/>
    </source>
</evidence>
<reference evidence="3" key="1">
    <citation type="submission" date="2021-05" db="EMBL/GenBank/DDBJ databases">
        <authorList>
            <person name="Tanabe Y."/>
        </authorList>
    </citation>
    <scope>NUCLEOTIDE SEQUENCE</scope>
    <source>
        <strain evidence="3">BOTRYCO-1</strain>
    </source>
</reference>
<keyword evidence="4" id="KW-1185">Reference proteome</keyword>
<dbReference type="SUPFAM" id="SSF51984">
    <property type="entry name" value="MurCD N-terminal domain"/>
    <property type="match status" value="1"/>
</dbReference>
<dbReference type="InterPro" id="IPR036615">
    <property type="entry name" value="Mur_ligase_C_dom_sf"/>
</dbReference>
<evidence type="ECO:0000313" key="3">
    <source>
        <dbReference type="EMBL" id="GIU66726.1"/>
    </source>
</evidence>
<protein>
    <submittedName>
        <fullName evidence="3">UDP-N-acetylmuramate:L-alanyl-gamma-D-glutamyl-meso-diaminopimelate ligase</fullName>
    </submittedName>
</protein>